<protein>
    <submittedName>
        <fullName evidence="2">Uncharacterized protein</fullName>
    </submittedName>
</protein>
<reference evidence="2 3" key="1">
    <citation type="submission" date="2024-02" db="EMBL/GenBank/DDBJ databases">
        <authorList>
            <person name="Chen Y."/>
            <person name="Shah S."/>
            <person name="Dougan E. K."/>
            <person name="Thang M."/>
            <person name="Chan C."/>
        </authorList>
    </citation>
    <scope>NUCLEOTIDE SEQUENCE [LARGE SCALE GENOMIC DNA]</scope>
</reference>
<evidence type="ECO:0000256" key="1">
    <source>
        <dbReference type="SAM" id="MobiDB-lite"/>
    </source>
</evidence>
<keyword evidence="3" id="KW-1185">Reference proteome</keyword>
<organism evidence="2 3">
    <name type="scientific">Durusdinium trenchii</name>
    <dbReference type="NCBI Taxonomy" id="1381693"/>
    <lineage>
        <taxon>Eukaryota</taxon>
        <taxon>Sar</taxon>
        <taxon>Alveolata</taxon>
        <taxon>Dinophyceae</taxon>
        <taxon>Suessiales</taxon>
        <taxon>Symbiodiniaceae</taxon>
        <taxon>Durusdinium</taxon>
    </lineage>
</organism>
<comment type="caution">
    <text evidence="2">The sequence shown here is derived from an EMBL/GenBank/DDBJ whole genome shotgun (WGS) entry which is preliminary data.</text>
</comment>
<dbReference type="Proteomes" id="UP001642484">
    <property type="component" value="Unassembled WGS sequence"/>
</dbReference>
<evidence type="ECO:0000313" key="3">
    <source>
        <dbReference type="Proteomes" id="UP001642484"/>
    </source>
</evidence>
<name>A0ABP0PVT0_9DINO</name>
<accession>A0ABP0PVT0</accession>
<feature type="region of interest" description="Disordered" evidence="1">
    <location>
        <begin position="1"/>
        <end position="75"/>
    </location>
</feature>
<evidence type="ECO:0000313" key="2">
    <source>
        <dbReference type="EMBL" id="CAK9080141.1"/>
    </source>
</evidence>
<sequence>MPKAKCAKTTVASTPGSRSSANSTPPSTPGTSAPATPAESVALVGEGEVDESNKKRKRPKKAEEQTPLTPLQKANDMCNKLLKKKSDSSNLGLTLQAIPYASALSGEMTRFSSQFERLETDYIPLAKDFISLQKQFEKPQAAATALSRQSLQQRRSAFRAFHAEAPNALAGFATPQLQHGFCTSHVWQTR</sequence>
<feature type="compositionally biased region" description="Low complexity" evidence="1">
    <location>
        <begin position="19"/>
        <end position="38"/>
    </location>
</feature>
<dbReference type="EMBL" id="CAXAMN010023707">
    <property type="protein sequence ID" value="CAK9080141.1"/>
    <property type="molecule type" value="Genomic_DNA"/>
</dbReference>
<proteinExistence type="predicted"/>
<gene>
    <name evidence="2" type="ORF">CCMP2556_LOCUS39373</name>
</gene>